<evidence type="ECO:0000256" key="2">
    <source>
        <dbReference type="SAM" id="SignalP"/>
    </source>
</evidence>
<dbReference type="InterPro" id="IPR011765">
    <property type="entry name" value="Pept_M16_N"/>
</dbReference>
<feature type="domain" description="Peptidase M16 C-terminal" evidence="4">
    <location>
        <begin position="222"/>
        <end position="397"/>
    </location>
</feature>
<feature type="signal peptide" evidence="2">
    <location>
        <begin position="1"/>
        <end position="24"/>
    </location>
</feature>
<organism evidence="5 6">
    <name type="scientific">Undibacterium terreum</name>
    <dbReference type="NCBI Taxonomy" id="1224302"/>
    <lineage>
        <taxon>Bacteria</taxon>
        <taxon>Pseudomonadati</taxon>
        <taxon>Pseudomonadota</taxon>
        <taxon>Betaproteobacteria</taxon>
        <taxon>Burkholderiales</taxon>
        <taxon>Oxalobacteraceae</taxon>
        <taxon>Undibacterium</taxon>
    </lineage>
</organism>
<feature type="chain" id="PRO_5036676290" evidence="2">
    <location>
        <begin position="25"/>
        <end position="934"/>
    </location>
</feature>
<proteinExistence type="predicted"/>
<keyword evidence="2" id="KW-0732">Signal</keyword>
<evidence type="ECO:0000313" key="6">
    <source>
        <dbReference type="Proteomes" id="UP000637423"/>
    </source>
</evidence>
<dbReference type="SUPFAM" id="SSF63411">
    <property type="entry name" value="LuxS/MPP-like metallohydrolase"/>
    <property type="match status" value="4"/>
</dbReference>
<sequence length="934" mass="102520">MTMFVRRNTILAASLALISFGAVAQDAAPAKEKPAATAAKPSGKMDIAIPDIPYTKFVLKNGLTVLVHEDHKTPVVAVNTWYHVGSKNEKPGKTGFAHLFEHLMFSGSDNFNHTYINAMERIGATNLNGTTNNDRTNYFENVPTSMLDYTLFAESDRMGHLLGVLDQKKLDLQRGVVQNEKRQGENQPYGVAEQLLVENTYPVGHPYSWTVIGSMKDLDAASMEDVRDWFKTNYGPNNVTLVLAGDITPEVARQKVEKYYGDIPAGPPLAKHETWIAKRTGTHRGTVQDRVPQARLYRVWNTPGAYTRDQALLDLAAHILGGGKTSRLYKRLVYQDQIATSATAGSDGNEIGGQFDLTLTARPGGDLGKVEKTADQELQKFLKGGVSEQELQLAQTAILSRYVRIVERIGGFGGKSDLLASCTTYTGNPDCYKDYLKWIKEAKPADIKKVANEWLSDGDYVLSVTPYPTTLTADAKQDRSKEPPLGQPESLNLPPMQKATLSNGLKVVLAERHTAPVVNFSMIVDSGYASDSANLPGLASLSSRMLEEGTPTRGSLKISEDLEALGANFNASTNLDSAIVNLNVLKATMPKGLDIYSDILLHPAFPEKDFERLKKDRLAAIQREKSTPQLMALRVIPELLYGQGHAYSVPFTGSGNEVAVNKMKREDLVKYHSTWYKPNNATLLIVGDTTMAEITPLLEKSFGGWKAGDVPKKNVAEVKQPEKTVVYLIDRPGALQSIIAGTQLAPTLSNPDAVPLQIVNNIFGGTFSSRINMNLREDKHWSYGVSARMYPAASQRPYLSFSPVQTDKTKESLQELVKEYANVTGAKPITAEELKDAQTNETLGLPGSFETAGQLSGAYSQILQYKLPENYYNTFTKTVLSVTPERANALAAQYILPKQLIWVVVGDMSKVEAGIRELNLGEVRKIDADGKPVK</sequence>
<evidence type="ECO:0000313" key="5">
    <source>
        <dbReference type="EMBL" id="GGC63686.1"/>
    </source>
</evidence>
<dbReference type="Proteomes" id="UP000637423">
    <property type="component" value="Unassembled WGS sequence"/>
</dbReference>
<reference evidence="5" key="1">
    <citation type="journal article" date="2014" name="Int. J. Syst. Evol. Microbiol.">
        <title>Complete genome sequence of Corynebacterium casei LMG S-19264T (=DSM 44701T), isolated from a smear-ripened cheese.</title>
        <authorList>
            <consortium name="US DOE Joint Genome Institute (JGI-PGF)"/>
            <person name="Walter F."/>
            <person name="Albersmeier A."/>
            <person name="Kalinowski J."/>
            <person name="Ruckert C."/>
        </authorList>
    </citation>
    <scope>NUCLEOTIDE SEQUENCE</scope>
    <source>
        <strain evidence="5">CGMCC 1.10998</strain>
    </source>
</reference>
<evidence type="ECO:0000256" key="1">
    <source>
        <dbReference type="SAM" id="MobiDB-lite"/>
    </source>
</evidence>
<dbReference type="EMBL" id="BMED01000001">
    <property type="protein sequence ID" value="GGC63686.1"/>
    <property type="molecule type" value="Genomic_DNA"/>
</dbReference>
<feature type="domain" description="Peptidase M16 C-terminal" evidence="4">
    <location>
        <begin position="663"/>
        <end position="839"/>
    </location>
</feature>
<protein>
    <submittedName>
        <fullName evidence="5">Peptidase M16</fullName>
    </submittedName>
</protein>
<feature type="domain" description="Peptidase M16 N-terminal" evidence="3">
    <location>
        <begin position="65"/>
        <end position="201"/>
    </location>
</feature>
<dbReference type="AlphaFoldDB" id="A0A916XE32"/>
<feature type="domain" description="Peptidase M16 N-terminal" evidence="3">
    <location>
        <begin position="506"/>
        <end position="638"/>
    </location>
</feature>
<evidence type="ECO:0000259" key="3">
    <source>
        <dbReference type="Pfam" id="PF00675"/>
    </source>
</evidence>
<dbReference type="GO" id="GO:0046872">
    <property type="term" value="F:metal ion binding"/>
    <property type="evidence" value="ECO:0007669"/>
    <property type="project" value="InterPro"/>
</dbReference>
<accession>A0A916XE32</accession>
<gene>
    <name evidence="5" type="ORF">GCM10011396_08350</name>
</gene>
<dbReference type="InterPro" id="IPR011249">
    <property type="entry name" value="Metalloenz_LuxS/M16"/>
</dbReference>
<feature type="region of interest" description="Disordered" evidence="1">
    <location>
        <begin position="472"/>
        <end position="494"/>
    </location>
</feature>
<dbReference type="Gene3D" id="3.30.830.10">
    <property type="entry name" value="Metalloenzyme, LuxS/M16 peptidase-like"/>
    <property type="match status" value="4"/>
</dbReference>
<dbReference type="PANTHER" id="PTHR11851">
    <property type="entry name" value="METALLOPROTEASE"/>
    <property type="match status" value="1"/>
</dbReference>
<dbReference type="RefSeq" id="WP_188564697.1">
    <property type="nucleotide sequence ID" value="NZ_BMED01000001.1"/>
</dbReference>
<name>A0A916XE32_9BURK</name>
<comment type="caution">
    <text evidence="5">The sequence shown here is derived from an EMBL/GenBank/DDBJ whole genome shotgun (WGS) entry which is preliminary data.</text>
</comment>
<dbReference type="Pfam" id="PF05193">
    <property type="entry name" value="Peptidase_M16_C"/>
    <property type="match status" value="2"/>
</dbReference>
<dbReference type="PANTHER" id="PTHR11851:SF224">
    <property type="entry name" value="PROCESSING PROTEASE"/>
    <property type="match status" value="1"/>
</dbReference>
<reference evidence="5" key="2">
    <citation type="submission" date="2020-09" db="EMBL/GenBank/DDBJ databases">
        <authorList>
            <person name="Sun Q."/>
            <person name="Zhou Y."/>
        </authorList>
    </citation>
    <scope>NUCLEOTIDE SEQUENCE</scope>
    <source>
        <strain evidence="5">CGMCC 1.10998</strain>
    </source>
</reference>
<dbReference type="Pfam" id="PF00675">
    <property type="entry name" value="Peptidase_M16"/>
    <property type="match status" value="2"/>
</dbReference>
<dbReference type="InterPro" id="IPR007863">
    <property type="entry name" value="Peptidase_M16_C"/>
</dbReference>
<dbReference type="InterPro" id="IPR050361">
    <property type="entry name" value="MPP/UQCRC_Complex"/>
</dbReference>
<keyword evidence="6" id="KW-1185">Reference proteome</keyword>
<evidence type="ECO:0000259" key="4">
    <source>
        <dbReference type="Pfam" id="PF05193"/>
    </source>
</evidence>